<dbReference type="GeneTree" id="ENSGT00940000178190"/>
<keyword evidence="2" id="KW-1185">Reference proteome</keyword>
<protein>
    <submittedName>
        <fullName evidence="1">Uncharacterized protein</fullName>
    </submittedName>
</protein>
<proteinExistence type="predicted"/>
<dbReference type="PANTHER" id="PTHR47027">
    <property type="entry name" value="REVERSE TRANSCRIPTASE DOMAIN-CONTAINING PROTEIN"/>
    <property type="match status" value="1"/>
</dbReference>
<sequence>MIFIELLQTAYDGSTSQVRIHDEVSEEFPIMTGVRQGDVMSPLLFNIVIDAIMHKAFEGHDTEATHILYDISRHSKLYGLKVNAEKTKVLTTDGSPMIVHLDGVQIKQVQQFQYLGSLVEEKKVASSVEILINYLVT</sequence>
<dbReference type="AlphaFoldDB" id="A0A3P9D8H3"/>
<organism evidence="1 2">
    <name type="scientific">Maylandia zebra</name>
    <name type="common">zebra mbuna</name>
    <dbReference type="NCBI Taxonomy" id="106582"/>
    <lineage>
        <taxon>Eukaryota</taxon>
        <taxon>Metazoa</taxon>
        <taxon>Chordata</taxon>
        <taxon>Craniata</taxon>
        <taxon>Vertebrata</taxon>
        <taxon>Euteleostomi</taxon>
        <taxon>Actinopterygii</taxon>
        <taxon>Neopterygii</taxon>
        <taxon>Teleostei</taxon>
        <taxon>Neoteleostei</taxon>
        <taxon>Acanthomorphata</taxon>
        <taxon>Ovalentaria</taxon>
        <taxon>Cichlomorphae</taxon>
        <taxon>Cichliformes</taxon>
        <taxon>Cichlidae</taxon>
        <taxon>African cichlids</taxon>
        <taxon>Pseudocrenilabrinae</taxon>
        <taxon>Haplochromini</taxon>
        <taxon>Maylandia</taxon>
        <taxon>Maylandia zebra complex</taxon>
    </lineage>
</organism>
<name>A0A3P9D8H3_9CICH</name>
<reference evidence="1" key="3">
    <citation type="submission" date="2025-09" db="UniProtKB">
        <authorList>
            <consortium name="Ensembl"/>
        </authorList>
    </citation>
    <scope>IDENTIFICATION</scope>
</reference>
<reference evidence="1" key="2">
    <citation type="submission" date="2025-08" db="UniProtKB">
        <authorList>
            <consortium name="Ensembl"/>
        </authorList>
    </citation>
    <scope>IDENTIFICATION</scope>
</reference>
<dbReference type="InterPro" id="IPR043502">
    <property type="entry name" value="DNA/RNA_pol_sf"/>
</dbReference>
<evidence type="ECO:0000313" key="1">
    <source>
        <dbReference type="Ensembl" id="ENSMZEP00005030406.1"/>
    </source>
</evidence>
<reference evidence="1 2" key="1">
    <citation type="journal article" date="2014" name="Nature">
        <title>The genomic substrate for adaptive radiation in African cichlid fish.</title>
        <authorList>
            <person name="Brawand D."/>
            <person name="Wagner C.E."/>
            <person name="Li Y.I."/>
            <person name="Malinsky M."/>
            <person name="Keller I."/>
            <person name="Fan S."/>
            <person name="Simakov O."/>
            <person name="Ng A.Y."/>
            <person name="Lim Z.W."/>
            <person name="Bezault E."/>
            <person name="Turner-Maier J."/>
            <person name="Johnson J."/>
            <person name="Alcazar R."/>
            <person name="Noh H.J."/>
            <person name="Russell P."/>
            <person name="Aken B."/>
            <person name="Alfoldi J."/>
            <person name="Amemiya C."/>
            <person name="Azzouzi N."/>
            <person name="Baroiller J.F."/>
            <person name="Barloy-Hubler F."/>
            <person name="Berlin A."/>
            <person name="Bloomquist R."/>
            <person name="Carleton K.L."/>
            <person name="Conte M.A."/>
            <person name="D'Cotta H."/>
            <person name="Eshel O."/>
            <person name="Gaffney L."/>
            <person name="Galibert F."/>
            <person name="Gante H.F."/>
            <person name="Gnerre S."/>
            <person name="Greuter L."/>
            <person name="Guyon R."/>
            <person name="Haddad N.S."/>
            <person name="Haerty W."/>
            <person name="Harris R.M."/>
            <person name="Hofmann H.A."/>
            <person name="Hourlier T."/>
            <person name="Hulata G."/>
            <person name="Jaffe D.B."/>
            <person name="Lara M."/>
            <person name="Lee A.P."/>
            <person name="MacCallum I."/>
            <person name="Mwaiko S."/>
            <person name="Nikaido M."/>
            <person name="Nishihara H."/>
            <person name="Ozouf-Costaz C."/>
            <person name="Penman D.J."/>
            <person name="Przybylski D."/>
            <person name="Rakotomanga M."/>
            <person name="Renn S.C.P."/>
            <person name="Ribeiro F.J."/>
            <person name="Ron M."/>
            <person name="Salzburger W."/>
            <person name="Sanchez-Pulido L."/>
            <person name="Santos M.E."/>
            <person name="Searle S."/>
            <person name="Sharpe T."/>
            <person name="Swofford R."/>
            <person name="Tan F.J."/>
            <person name="Williams L."/>
            <person name="Young S."/>
            <person name="Yin S."/>
            <person name="Okada N."/>
            <person name="Kocher T.D."/>
            <person name="Miska E.A."/>
            <person name="Lander E.S."/>
            <person name="Venkatesh B."/>
            <person name="Fernald R.D."/>
            <person name="Meyer A."/>
            <person name="Ponting C.P."/>
            <person name="Streelman J.T."/>
            <person name="Lindblad-Toh K."/>
            <person name="Seehausen O."/>
            <person name="Di Palma F."/>
        </authorList>
    </citation>
    <scope>NUCLEOTIDE SEQUENCE</scope>
</reference>
<dbReference type="Proteomes" id="UP000265160">
    <property type="component" value="LG7"/>
</dbReference>
<dbReference type="SUPFAM" id="SSF56672">
    <property type="entry name" value="DNA/RNA polymerases"/>
    <property type="match status" value="1"/>
</dbReference>
<dbReference type="PANTHER" id="PTHR47027:SF20">
    <property type="entry name" value="REVERSE TRANSCRIPTASE-LIKE PROTEIN WITH RNA-DIRECTED DNA POLYMERASE DOMAIN"/>
    <property type="match status" value="1"/>
</dbReference>
<evidence type="ECO:0000313" key="2">
    <source>
        <dbReference type="Proteomes" id="UP000265160"/>
    </source>
</evidence>
<dbReference type="STRING" id="106582.ENSMZEP00005030406"/>
<accession>A0A3P9D8H3</accession>
<dbReference type="Ensembl" id="ENSMZET00005031363.1">
    <property type="protein sequence ID" value="ENSMZEP00005030406.1"/>
    <property type="gene ID" value="ENSMZEG00005022660.1"/>
</dbReference>